<dbReference type="AlphaFoldDB" id="A0A7K9XEA7"/>
<comment type="caution">
    <text evidence="5">The sequence shown here is derived from an EMBL/GenBank/DDBJ whole genome shotgun (WGS) entry which is preliminary data.</text>
</comment>
<reference evidence="5 6" key="1">
    <citation type="submission" date="2019-09" db="EMBL/GenBank/DDBJ databases">
        <title>Bird 10,000 Genomes (B10K) Project - Family phase.</title>
        <authorList>
            <person name="Zhang G."/>
        </authorList>
    </citation>
    <scope>NUCLEOTIDE SEQUENCE [LARGE SCALE GENOMIC DNA]</scope>
    <source>
        <strain evidence="5">B10K-DU-001-60</strain>
        <tissue evidence="5">Muscle</tissue>
    </source>
</reference>
<dbReference type="CDD" id="cd04269">
    <property type="entry name" value="ZnMc_adamalysin_II_like"/>
    <property type="match status" value="1"/>
</dbReference>
<dbReference type="InterPro" id="IPR034027">
    <property type="entry name" value="Reprolysin_adamalysin"/>
</dbReference>
<feature type="non-terminal residue" evidence="5">
    <location>
        <position position="215"/>
    </location>
</feature>
<sequence>MLLVTDMISLAETYYYPLKTRICLIGLEIWTHSNFIRYSQDIEDVLKNFNDWRNRDLSQRLEYDIAHLFTYMDFGLVLGLAYVGSICCPGYQAGVGSYVRRDFITFSIIFTHELGHSLGMEHDFGGEATKCYVAGDSLEGTKAFSNCSRQSYFDPIGRGDGGCLYNIPDPHRPFPSKHCGDKVIDEGEQCGCGGPQDCPGDPCCHRNCRLKPGAG</sequence>
<accession>A0A7K9XEA7</accession>
<evidence type="ECO:0000259" key="4">
    <source>
        <dbReference type="PROSITE" id="PS50215"/>
    </source>
</evidence>
<name>A0A7K9XEA7_9GRUI</name>
<dbReference type="Pfam" id="PF01421">
    <property type="entry name" value="Reprolysin"/>
    <property type="match status" value="1"/>
</dbReference>
<dbReference type="GO" id="GO:0008584">
    <property type="term" value="P:male gonad development"/>
    <property type="evidence" value="ECO:0007669"/>
    <property type="project" value="TreeGrafter"/>
</dbReference>
<keyword evidence="6" id="KW-1185">Reference proteome</keyword>
<evidence type="ECO:0000256" key="2">
    <source>
        <dbReference type="PROSITE-ProRule" id="PRU00276"/>
    </source>
</evidence>
<dbReference type="EMBL" id="VWZZ01003719">
    <property type="protein sequence ID" value="NXI95173.1"/>
    <property type="molecule type" value="Genomic_DNA"/>
</dbReference>
<dbReference type="PROSITE" id="PS50215">
    <property type="entry name" value="ADAM_MEPRO"/>
    <property type="match status" value="1"/>
</dbReference>
<evidence type="ECO:0000313" key="5">
    <source>
        <dbReference type="EMBL" id="NXI95173.1"/>
    </source>
</evidence>
<proteinExistence type="predicted"/>
<organism evidence="5 6">
    <name type="scientific">Psophia crepitans</name>
    <name type="common">common trumpeter</name>
    <dbReference type="NCBI Taxonomy" id="54359"/>
    <lineage>
        <taxon>Eukaryota</taxon>
        <taxon>Metazoa</taxon>
        <taxon>Chordata</taxon>
        <taxon>Craniata</taxon>
        <taxon>Vertebrata</taxon>
        <taxon>Euteleostomi</taxon>
        <taxon>Archelosauria</taxon>
        <taxon>Archosauria</taxon>
        <taxon>Dinosauria</taxon>
        <taxon>Saurischia</taxon>
        <taxon>Theropoda</taxon>
        <taxon>Coelurosauria</taxon>
        <taxon>Aves</taxon>
        <taxon>Neognathae</taxon>
        <taxon>Neoaves</taxon>
        <taxon>Gruiformes</taxon>
        <taxon>Psophiidae</taxon>
        <taxon>Psophia</taxon>
    </lineage>
</organism>
<dbReference type="GO" id="GO:0004222">
    <property type="term" value="F:metalloendopeptidase activity"/>
    <property type="evidence" value="ECO:0007669"/>
    <property type="project" value="InterPro"/>
</dbReference>
<evidence type="ECO:0000256" key="1">
    <source>
        <dbReference type="ARBA" id="ARBA00023157"/>
    </source>
</evidence>
<protein>
    <submittedName>
        <fullName evidence="5">ADA20 protein</fullName>
    </submittedName>
</protein>
<dbReference type="PROSITE" id="PS50214">
    <property type="entry name" value="DISINTEGRIN_2"/>
    <property type="match status" value="1"/>
</dbReference>
<feature type="non-terminal residue" evidence="5">
    <location>
        <position position="1"/>
    </location>
</feature>
<feature type="domain" description="Peptidase M12B" evidence="4">
    <location>
        <begin position="1"/>
        <end position="168"/>
    </location>
</feature>
<dbReference type="PANTHER" id="PTHR11905">
    <property type="entry name" value="ADAM A DISINTEGRIN AND METALLOPROTEASE DOMAIN"/>
    <property type="match status" value="1"/>
</dbReference>
<feature type="binding site" evidence="2">
    <location>
        <position position="116"/>
    </location>
    <ligand>
        <name>Zn(2+)</name>
        <dbReference type="ChEBI" id="CHEBI:29105"/>
        <note>catalytic</note>
    </ligand>
</feature>
<dbReference type="PANTHER" id="PTHR11905:SF120">
    <property type="entry name" value="DISINTEGRIN AND METALLOPROTEINASE DOMAIN-CONTAINING PROTEIN 1A"/>
    <property type="match status" value="1"/>
</dbReference>
<feature type="binding site" evidence="2">
    <location>
        <position position="112"/>
    </location>
    <ligand>
        <name>Zn(2+)</name>
        <dbReference type="ChEBI" id="CHEBI:29105"/>
        <note>catalytic</note>
    </ligand>
</feature>
<keyword evidence="2" id="KW-0862">Zinc</keyword>
<evidence type="ECO:0000313" key="6">
    <source>
        <dbReference type="Proteomes" id="UP000587472"/>
    </source>
</evidence>
<dbReference type="GO" id="GO:1990913">
    <property type="term" value="C:sperm head plasma membrane"/>
    <property type="evidence" value="ECO:0007669"/>
    <property type="project" value="TreeGrafter"/>
</dbReference>
<dbReference type="SUPFAM" id="SSF55486">
    <property type="entry name" value="Metalloproteases ('zincins'), catalytic domain"/>
    <property type="match status" value="1"/>
</dbReference>
<gene>
    <name evidence="5" type="primary">Adam20</name>
    <name evidence="5" type="ORF">PSOCRE_R15357</name>
</gene>
<comment type="caution">
    <text evidence="2">Lacks conserved residue(s) required for the propagation of feature annotation.</text>
</comment>
<dbReference type="Gene3D" id="4.10.70.10">
    <property type="entry name" value="Disintegrin domain"/>
    <property type="match status" value="1"/>
</dbReference>
<keyword evidence="2" id="KW-0479">Metal-binding</keyword>
<feature type="domain" description="Disintegrin" evidence="3">
    <location>
        <begin position="176"/>
        <end position="215"/>
    </location>
</feature>
<feature type="active site" evidence="2">
    <location>
        <position position="113"/>
    </location>
</feature>
<dbReference type="Gene3D" id="3.40.390.10">
    <property type="entry name" value="Collagenase (Catalytic Domain)"/>
    <property type="match status" value="1"/>
</dbReference>
<dbReference type="GO" id="GO:0009897">
    <property type="term" value="C:external side of plasma membrane"/>
    <property type="evidence" value="ECO:0007669"/>
    <property type="project" value="TreeGrafter"/>
</dbReference>
<keyword evidence="1" id="KW-1015">Disulfide bond</keyword>
<dbReference type="GO" id="GO:0046872">
    <property type="term" value="F:metal ion binding"/>
    <property type="evidence" value="ECO:0007669"/>
    <property type="project" value="UniProtKB-KW"/>
</dbReference>
<feature type="binding site" evidence="2">
    <location>
        <position position="122"/>
    </location>
    <ligand>
        <name>Zn(2+)</name>
        <dbReference type="ChEBI" id="CHEBI:29105"/>
        <note>catalytic</note>
    </ligand>
</feature>
<dbReference type="InterPro" id="IPR036436">
    <property type="entry name" value="Disintegrin_dom_sf"/>
</dbReference>
<dbReference type="InterPro" id="IPR001762">
    <property type="entry name" value="Disintegrin_dom"/>
</dbReference>
<dbReference type="GO" id="GO:0006508">
    <property type="term" value="P:proteolysis"/>
    <property type="evidence" value="ECO:0007669"/>
    <property type="project" value="InterPro"/>
</dbReference>
<evidence type="ECO:0000259" key="3">
    <source>
        <dbReference type="PROSITE" id="PS50214"/>
    </source>
</evidence>
<dbReference type="Proteomes" id="UP000587472">
    <property type="component" value="Unassembled WGS sequence"/>
</dbReference>
<dbReference type="InterPro" id="IPR024079">
    <property type="entry name" value="MetalloPept_cat_dom_sf"/>
</dbReference>
<dbReference type="InterPro" id="IPR001590">
    <property type="entry name" value="Peptidase_M12B"/>
</dbReference>